<evidence type="ECO:0000256" key="4">
    <source>
        <dbReference type="ARBA" id="ARBA00022692"/>
    </source>
</evidence>
<feature type="transmembrane region" description="Helical" evidence="7">
    <location>
        <begin position="310"/>
        <end position="335"/>
    </location>
</feature>
<keyword evidence="10" id="KW-1185">Reference proteome</keyword>
<keyword evidence="6 7" id="KW-0472">Membrane</keyword>
<organism evidence="9 10">
    <name type="scientific">Chitinophaga rupis</name>
    <dbReference type="NCBI Taxonomy" id="573321"/>
    <lineage>
        <taxon>Bacteria</taxon>
        <taxon>Pseudomonadati</taxon>
        <taxon>Bacteroidota</taxon>
        <taxon>Chitinophagia</taxon>
        <taxon>Chitinophagales</taxon>
        <taxon>Chitinophagaceae</taxon>
        <taxon>Chitinophaga</taxon>
    </lineage>
</organism>
<dbReference type="AlphaFoldDB" id="A0A1H7YCP0"/>
<keyword evidence="4 7" id="KW-0812">Transmembrane</keyword>
<gene>
    <name evidence="9" type="ORF">SAMN04488505_104407</name>
</gene>
<dbReference type="PANTHER" id="PTHR23517">
    <property type="entry name" value="RESISTANCE PROTEIN MDTM, PUTATIVE-RELATED-RELATED"/>
    <property type="match status" value="1"/>
</dbReference>
<dbReference type="OrthoDB" id="5379144at2"/>
<dbReference type="STRING" id="573321.SAMN04488505_104407"/>
<dbReference type="InterPro" id="IPR011701">
    <property type="entry name" value="MFS"/>
</dbReference>
<evidence type="ECO:0000256" key="6">
    <source>
        <dbReference type="ARBA" id="ARBA00023136"/>
    </source>
</evidence>
<keyword evidence="5 7" id="KW-1133">Transmembrane helix</keyword>
<feature type="transmembrane region" description="Helical" evidence="7">
    <location>
        <begin position="106"/>
        <end position="123"/>
    </location>
</feature>
<evidence type="ECO:0000256" key="2">
    <source>
        <dbReference type="ARBA" id="ARBA00022448"/>
    </source>
</evidence>
<dbReference type="PANTHER" id="PTHR23517:SF2">
    <property type="entry name" value="MULTIDRUG RESISTANCE PROTEIN MDTH"/>
    <property type="match status" value="1"/>
</dbReference>
<feature type="transmembrane region" description="Helical" evidence="7">
    <location>
        <begin position="258"/>
        <end position="278"/>
    </location>
</feature>
<feature type="transmembrane region" description="Helical" evidence="7">
    <location>
        <begin position="84"/>
        <end position="100"/>
    </location>
</feature>
<dbReference type="Gene3D" id="1.20.1250.20">
    <property type="entry name" value="MFS general substrate transporter like domains"/>
    <property type="match status" value="1"/>
</dbReference>
<dbReference type="InterPro" id="IPR036259">
    <property type="entry name" value="MFS_trans_sf"/>
</dbReference>
<feature type="transmembrane region" description="Helical" evidence="7">
    <location>
        <begin position="56"/>
        <end position="77"/>
    </location>
</feature>
<evidence type="ECO:0000313" key="10">
    <source>
        <dbReference type="Proteomes" id="UP000198984"/>
    </source>
</evidence>
<proteinExistence type="predicted"/>
<feature type="transmembrane region" description="Helical" evidence="7">
    <location>
        <begin position="219"/>
        <end position="238"/>
    </location>
</feature>
<keyword evidence="2" id="KW-0813">Transport</keyword>
<feature type="transmembrane region" description="Helical" evidence="7">
    <location>
        <begin position="21"/>
        <end position="44"/>
    </location>
</feature>
<keyword evidence="3" id="KW-1003">Cell membrane</keyword>
<reference evidence="9 10" key="1">
    <citation type="submission" date="2016-10" db="EMBL/GenBank/DDBJ databases">
        <authorList>
            <person name="de Groot N.N."/>
        </authorList>
    </citation>
    <scope>NUCLEOTIDE SEQUENCE [LARGE SCALE GENOMIC DNA]</scope>
    <source>
        <strain evidence="9 10">DSM 21039</strain>
    </source>
</reference>
<feature type="transmembrane region" description="Helical" evidence="7">
    <location>
        <begin position="285"/>
        <end position="304"/>
    </location>
</feature>
<feature type="transmembrane region" description="Helical" evidence="7">
    <location>
        <begin position="375"/>
        <end position="396"/>
    </location>
</feature>
<dbReference type="InterPro" id="IPR050171">
    <property type="entry name" value="MFS_Transporters"/>
</dbReference>
<dbReference type="Proteomes" id="UP000198984">
    <property type="component" value="Unassembled WGS sequence"/>
</dbReference>
<feature type="transmembrane region" description="Helical" evidence="7">
    <location>
        <begin position="149"/>
        <end position="168"/>
    </location>
</feature>
<evidence type="ECO:0000313" key="9">
    <source>
        <dbReference type="EMBL" id="SEM43982.1"/>
    </source>
</evidence>
<sequence length="399" mass="43540">MLLKIAHTYRSSFSDLSRETWLLSLVLLVNRSSTMVAPFMSMYITQSMHRSIADAGLIITLFGAGAVAGSSVSGYFIDRFSFRAVQVFTAIAGGLLFLLFGYVQDFSLLCVMTVLLSFVVEAFRPANAAAVAAYSTPQNLTRSYSLNRLAMNIGWALGTSVGGILAAINYHLLFWVEGVVYMIVGGLVLTLLPAVKQPVKPAVVAEKAPEQSSPWKNSYLLKFLMVVIIYMSCFMIMFRLAPVYWKESLHINEATIGMLLGLNGVIIALFEMVLVRYWESRRSAIYYIISGVIATALGYTLLVVPGMAPMVAAAGSMIFLTLGEMMALPFINTVIMSKANEHNRGKFAAAFAVTWSAAQVLGPGGGALITQTWGYNALWITLIIVCISCALAFKFINKK</sequence>
<dbReference type="EMBL" id="FOBB01000004">
    <property type="protein sequence ID" value="SEM43982.1"/>
    <property type="molecule type" value="Genomic_DNA"/>
</dbReference>
<dbReference type="RefSeq" id="WP_089915384.1">
    <property type="nucleotide sequence ID" value="NZ_FOBB01000004.1"/>
</dbReference>
<evidence type="ECO:0000256" key="7">
    <source>
        <dbReference type="SAM" id="Phobius"/>
    </source>
</evidence>
<feature type="transmembrane region" description="Helical" evidence="7">
    <location>
        <begin position="347"/>
        <end position="369"/>
    </location>
</feature>
<evidence type="ECO:0000256" key="5">
    <source>
        <dbReference type="ARBA" id="ARBA00022989"/>
    </source>
</evidence>
<dbReference type="GO" id="GO:0022857">
    <property type="term" value="F:transmembrane transporter activity"/>
    <property type="evidence" value="ECO:0007669"/>
    <property type="project" value="InterPro"/>
</dbReference>
<comment type="subcellular location">
    <subcellularLocation>
        <location evidence="1">Cell membrane</location>
        <topology evidence="1">Multi-pass membrane protein</topology>
    </subcellularLocation>
</comment>
<dbReference type="GO" id="GO:0005886">
    <property type="term" value="C:plasma membrane"/>
    <property type="evidence" value="ECO:0007669"/>
    <property type="project" value="UniProtKB-SubCell"/>
</dbReference>
<feature type="transmembrane region" description="Helical" evidence="7">
    <location>
        <begin position="174"/>
        <end position="192"/>
    </location>
</feature>
<dbReference type="SUPFAM" id="SSF103473">
    <property type="entry name" value="MFS general substrate transporter"/>
    <property type="match status" value="1"/>
</dbReference>
<protein>
    <submittedName>
        <fullName evidence="9">Predicted arabinose efflux permease, MFS family</fullName>
    </submittedName>
</protein>
<evidence type="ECO:0000256" key="1">
    <source>
        <dbReference type="ARBA" id="ARBA00004651"/>
    </source>
</evidence>
<name>A0A1H7YCP0_9BACT</name>
<evidence type="ECO:0000259" key="8">
    <source>
        <dbReference type="PROSITE" id="PS50850"/>
    </source>
</evidence>
<evidence type="ECO:0000256" key="3">
    <source>
        <dbReference type="ARBA" id="ARBA00022475"/>
    </source>
</evidence>
<dbReference type="Pfam" id="PF07690">
    <property type="entry name" value="MFS_1"/>
    <property type="match status" value="1"/>
</dbReference>
<dbReference type="InterPro" id="IPR020846">
    <property type="entry name" value="MFS_dom"/>
</dbReference>
<feature type="domain" description="Major facilitator superfamily (MFS) profile" evidence="8">
    <location>
        <begin position="19"/>
        <end position="399"/>
    </location>
</feature>
<dbReference type="PROSITE" id="PS50850">
    <property type="entry name" value="MFS"/>
    <property type="match status" value="1"/>
</dbReference>
<accession>A0A1H7YCP0</accession>